<dbReference type="AlphaFoldDB" id="A0A0K2VL94"/>
<protein>
    <submittedName>
        <fullName evidence="1">Uncharacterized protein</fullName>
    </submittedName>
</protein>
<dbReference type="EMBL" id="HACA01033862">
    <property type="protein sequence ID" value="CDW51224.1"/>
    <property type="molecule type" value="Transcribed_RNA"/>
</dbReference>
<proteinExistence type="predicted"/>
<accession>A0A0K2VL94</accession>
<evidence type="ECO:0000313" key="1">
    <source>
        <dbReference type="EMBL" id="CDW51224.1"/>
    </source>
</evidence>
<sequence length="32" mass="3494">MAKFEASVSTINSFEKSGVFNNGFTCNLSLIH</sequence>
<name>A0A0K2VL94_LEPSM</name>
<reference evidence="1" key="1">
    <citation type="submission" date="2014-05" db="EMBL/GenBank/DDBJ databases">
        <authorList>
            <person name="Chronopoulou M."/>
        </authorList>
    </citation>
    <scope>NUCLEOTIDE SEQUENCE</scope>
    <source>
        <tissue evidence="1">Whole organism</tissue>
    </source>
</reference>
<organism evidence="1">
    <name type="scientific">Lepeophtheirus salmonis</name>
    <name type="common">Salmon louse</name>
    <name type="synonym">Caligus salmonis</name>
    <dbReference type="NCBI Taxonomy" id="72036"/>
    <lineage>
        <taxon>Eukaryota</taxon>
        <taxon>Metazoa</taxon>
        <taxon>Ecdysozoa</taxon>
        <taxon>Arthropoda</taxon>
        <taxon>Crustacea</taxon>
        <taxon>Multicrustacea</taxon>
        <taxon>Hexanauplia</taxon>
        <taxon>Copepoda</taxon>
        <taxon>Siphonostomatoida</taxon>
        <taxon>Caligidae</taxon>
        <taxon>Lepeophtheirus</taxon>
    </lineage>
</organism>